<dbReference type="Gene3D" id="3.40.50.1820">
    <property type="entry name" value="alpha/beta hydrolase"/>
    <property type="match status" value="1"/>
</dbReference>
<organism evidence="3 4">
    <name type="scientific">Zygosaccharomyces rouxii</name>
    <dbReference type="NCBI Taxonomy" id="4956"/>
    <lineage>
        <taxon>Eukaryota</taxon>
        <taxon>Fungi</taxon>
        <taxon>Dikarya</taxon>
        <taxon>Ascomycota</taxon>
        <taxon>Saccharomycotina</taxon>
        <taxon>Saccharomycetes</taxon>
        <taxon>Saccharomycetales</taxon>
        <taxon>Saccharomycetaceae</taxon>
        <taxon>Zygosaccharomyces</taxon>
    </lineage>
</organism>
<dbReference type="PANTHER" id="PTHR11614">
    <property type="entry name" value="PHOSPHOLIPASE-RELATED"/>
    <property type="match status" value="1"/>
</dbReference>
<feature type="compositionally biased region" description="Polar residues" evidence="1">
    <location>
        <begin position="13"/>
        <end position="28"/>
    </location>
</feature>
<dbReference type="SUPFAM" id="SSF53474">
    <property type="entry name" value="alpha/beta-Hydrolases"/>
    <property type="match status" value="1"/>
</dbReference>
<dbReference type="Proteomes" id="UP000187013">
    <property type="component" value="Unassembled WGS sequence"/>
</dbReference>
<reference evidence="3 4" key="1">
    <citation type="submission" date="2016-08" db="EMBL/GenBank/DDBJ databases">
        <title>Draft genome sequence of allopolyploid Zygosaccharomyces rouxii.</title>
        <authorList>
            <person name="Watanabe J."/>
            <person name="Uehara K."/>
            <person name="Mogi Y."/>
            <person name="Tsukioka Y."/>
        </authorList>
    </citation>
    <scope>NUCLEOTIDE SEQUENCE [LARGE SCALE GENOMIC DNA]</scope>
    <source>
        <strain evidence="3 4">NBRC 110957</strain>
    </source>
</reference>
<evidence type="ECO:0000313" key="3">
    <source>
        <dbReference type="EMBL" id="GAV50726.1"/>
    </source>
</evidence>
<gene>
    <name evidence="3" type="ORF">ZYGR_0Z01490</name>
</gene>
<evidence type="ECO:0000256" key="1">
    <source>
        <dbReference type="SAM" id="MobiDB-lite"/>
    </source>
</evidence>
<name>A0A1Q3A4T0_ZYGRO</name>
<dbReference type="EMBL" id="BDGX01000026">
    <property type="protein sequence ID" value="GAV50726.1"/>
    <property type="molecule type" value="Genomic_DNA"/>
</dbReference>
<dbReference type="InterPro" id="IPR051044">
    <property type="entry name" value="MAG_DAG_Lipase"/>
</dbReference>
<feature type="domain" description="Serine aminopeptidase S33" evidence="2">
    <location>
        <begin position="62"/>
        <end position="307"/>
    </location>
</feature>
<dbReference type="InterPro" id="IPR022742">
    <property type="entry name" value="Hydrolase_4"/>
</dbReference>
<dbReference type="eggNOG" id="KOG1455">
    <property type="taxonomic scope" value="Eukaryota"/>
</dbReference>
<dbReference type="OrthoDB" id="10249433at2759"/>
<accession>A0A1Q3A4T0</accession>
<dbReference type="InterPro" id="IPR029058">
    <property type="entry name" value="AB_hydrolase_fold"/>
</dbReference>
<evidence type="ECO:0000259" key="2">
    <source>
        <dbReference type="Pfam" id="PF12146"/>
    </source>
</evidence>
<sequence length="331" mass="37478">MPILRNPLRRSKTASSMPQTQGYPTSSEFPYPYKPKTEIPAKKFIEFNDANFATLFWPSVSKPKGRVLIVHGFGEYSRLQHRLMDQLALNGYESWTFDQRGAGETSEGKERGRTNEFHVFNDLDHFIELNYKETQEKGIPLILFGHSMGGGITLNYGIRGTHKEKIAAYSTTGPLVVLHPHSAPSSAIILVAPLLATFLPNFQINSGLDVDAIAGDPQYKKFLLHDEPLGMPLIGTLRQIYDFLQRGKQLDENPDGYVTKFVKRPLFIMHGANDTINDPAATKRFYNNSTLTDKKLEVYPGMVHSLLSLENDENFAKVFDDYREWLDSKFA</sequence>
<feature type="region of interest" description="Disordered" evidence="1">
    <location>
        <begin position="1"/>
        <end position="31"/>
    </location>
</feature>
<comment type="caution">
    <text evidence="3">The sequence shown here is derived from an EMBL/GenBank/DDBJ whole genome shotgun (WGS) entry which is preliminary data.</text>
</comment>
<dbReference type="AlphaFoldDB" id="A0A1Q3A4T0"/>
<dbReference type="Pfam" id="PF12146">
    <property type="entry name" value="Hydrolase_4"/>
    <property type="match status" value="1"/>
</dbReference>
<protein>
    <recommendedName>
        <fullName evidence="2">Serine aminopeptidase S33 domain-containing protein</fullName>
    </recommendedName>
</protein>
<evidence type="ECO:0000313" key="4">
    <source>
        <dbReference type="Proteomes" id="UP000187013"/>
    </source>
</evidence>
<proteinExistence type="predicted"/>